<feature type="compositionally biased region" description="Low complexity" evidence="1">
    <location>
        <begin position="19"/>
        <end position="38"/>
    </location>
</feature>
<protein>
    <submittedName>
        <fullName evidence="3">Uncharacterized protein</fullName>
    </submittedName>
</protein>
<evidence type="ECO:0000256" key="2">
    <source>
        <dbReference type="SAM" id="Phobius"/>
    </source>
</evidence>
<dbReference type="Proteomes" id="UP000008229">
    <property type="component" value="Chromosome"/>
</dbReference>
<keyword evidence="2" id="KW-0812">Transmembrane</keyword>
<dbReference type="KEGG" id="cwo:Cwoe_5321"/>
<dbReference type="EMBL" id="CP001854">
    <property type="protein sequence ID" value="ADB53727.1"/>
    <property type="molecule type" value="Genomic_DNA"/>
</dbReference>
<accession>D3FFD4</accession>
<dbReference type="STRING" id="469383.Cwoe_5321"/>
<feature type="region of interest" description="Disordered" evidence="1">
    <location>
        <begin position="1"/>
        <end position="43"/>
    </location>
</feature>
<evidence type="ECO:0000313" key="4">
    <source>
        <dbReference type="Proteomes" id="UP000008229"/>
    </source>
</evidence>
<keyword evidence="4" id="KW-1185">Reference proteome</keyword>
<dbReference type="AlphaFoldDB" id="D3FFD4"/>
<organism evidence="3 4">
    <name type="scientific">Conexibacter woesei (strain DSM 14684 / CCUG 47730 / CIP 108061 / JCM 11494 / NBRC 100937 / ID131577)</name>
    <dbReference type="NCBI Taxonomy" id="469383"/>
    <lineage>
        <taxon>Bacteria</taxon>
        <taxon>Bacillati</taxon>
        <taxon>Actinomycetota</taxon>
        <taxon>Thermoleophilia</taxon>
        <taxon>Solirubrobacterales</taxon>
        <taxon>Conexibacteraceae</taxon>
        <taxon>Conexibacter</taxon>
    </lineage>
</organism>
<reference evidence="3 4" key="1">
    <citation type="journal article" date="2010" name="Stand. Genomic Sci.">
        <title>Complete genome sequence of Conexibacter woesei type strain (ID131577).</title>
        <authorList>
            <person name="Pukall R."/>
            <person name="Lapidus A."/>
            <person name="Glavina Del Rio T."/>
            <person name="Copeland A."/>
            <person name="Tice H."/>
            <person name="Cheng J.-F."/>
            <person name="Lucas S."/>
            <person name="Chen F."/>
            <person name="Nolan M."/>
            <person name="Bruce D."/>
            <person name="Goodwin L."/>
            <person name="Pitluck S."/>
            <person name="Mavromatis K."/>
            <person name="Ivanova N."/>
            <person name="Ovchinnikova G."/>
            <person name="Pati A."/>
            <person name="Chen A."/>
            <person name="Palaniappan K."/>
            <person name="Land M."/>
            <person name="Hauser L."/>
            <person name="Chang Y.-J."/>
            <person name="Jeffries C.D."/>
            <person name="Chain P."/>
            <person name="Meincke L."/>
            <person name="Sims D."/>
            <person name="Brettin T."/>
            <person name="Detter J.C."/>
            <person name="Rohde M."/>
            <person name="Goeker M."/>
            <person name="Bristow J."/>
            <person name="Eisen J.A."/>
            <person name="Markowitz V."/>
            <person name="Kyrpides N.C."/>
            <person name="Klenk H.-P."/>
            <person name="Hugenholtz P."/>
        </authorList>
    </citation>
    <scope>NUCLEOTIDE SEQUENCE [LARGE SCALE GENOMIC DNA]</scope>
    <source>
        <strain evidence="4">DSM 14684 / CIP 108061 / JCM 11494 / NBRC 100937 / ID131577</strain>
    </source>
</reference>
<proteinExistence type="predicted"/>
<feature type="transmembrane region" description="Helical" evidence="2">
    <location>
        <begin position="55"/>
        <end position="74"/>
    </location>
</feature>
<gene>
    <name evidence="3" type="ordered locus">Cwoe_5321</name>
</gene>
<keyword evidence="2" id="KW-0472">Membrane</keyword>
<name>D3FFD4_CONWI</name>
<keyword evidence="2" id="KW-1133">Transmembrane helix</keyword>
<sequence length="103" mass="10886">MMSERPTRRAGSVRQREGAAPQRAEPASAAPSPRRPAATDPPPPLRWHDLLSLRIWIRALLLGVVAGGVAFLLWKPLAGPVAGVVIAFTILASASPDSTSRSS</sequence>
<reference evidence="4" key="2">
    <citation type="submission" date="2010-01" db="EMBL/GenBank/DDBJ databases">
        <title>The complete genome of Conexibacter woesei DSM 14684.</title>
        <authorList>
            <consortium name="US DOE Joint Genome Institute (JGI-PGF)"/>
            <person name="Lucas S."/>
            <person name="Copeland A."/>
            <person name="Lapidus A."/>
            <person name="Glavina del Rio T."/>
            <person name="Dalin E."/>
            <person name="Tice H."/>
            <person name="Bruce D."/>
            <person name="Goodwin L."/>
            <person name="Pitluck S."/>
            <person name="Kyrpides N."/>
            <person name="Mavromatis K."/>
            <person name="Ivanova N."/>
            <person name="Mikhailova N."/>
            <person name="Chertkov O."/>
            <person name="Brettin T."/>
            <person name="Detter J.C."/>
            <person name="Han C."/>
            <person name="Larimer F."/>
            <person name="Land M."/>
            <person name="Hauser L."/>
            <person name="Markowitz V."/>
            <person name="Cheng J.-F."/>
            <person name="Hugenholtz P."/>
            <person name="Woyke T."/>
            <person name="Wu D."/>
            <person name="Pukall R."/>
            <person name="Steenblock K."/>
            <person name="Schneider S."/>
            <person name="Klenk H.-P."/>
            <person name="Eisen J.A."/>
        </authorList>
    </citation>
    <scope>NUCLEOTIDE SEQUENCE [LARGE SCALE GENOMIC DNA]</scope>
    <source>
        <strain evidence="4">DSM 14684 / CIP 108061 / JCM 11494 / NBRC 100937 / ID131577</strain>
    </source>
</reference>
<feature type="transmembrane region" description="Helical" evidence="2">
    <location>
        <begin position="80"/>
        <end position="96"/>
    </location>
</feature>
<dbReference type="HOGENOM" id="CLU_2258963_0_0_11"/>
<evidence type="ECO:0000313" key="3">
    <source>
        <dbReference type="EMBL" id="ADB53727.1"/>
    </source>
</evidence>
<evidence type="ECO:0000256" key="1">
    <source>
        <dbReference type="SAM" id="MobiDB-lite"/>
    </source>
</evidence>